<dbReference type="EMBL" id="LGST01000009">
    <property type="protein sequence ID" value="KNE01596.1"/>
    <property type="molecule type" value="Genomic_DNA"/>
</dbReference>
<dbReference type="GO" id="GO:0016592">
    <property type="term" value="C:mediator complex"/>
    <property type="evidence" value="ECO:0007669"/>
    <property type="project" value="InterPro"/>
</dbReference>
<proteinExistence type="inferred from homology"/>
<evidence type="ECO:0000259" key="9">
    <source>
        <dbReference type="SMART" id="SM01281"/>
    </source>
</evidence>
<dbReference type="InterPro" id="IPR019035">
    <property type="entry name" value="Mediator_Med12"/>
</dbReference>
<keyword evidence="6" id="KW-0539">Nucleus</keyword>
<evidence type="ECO:0000256" key="7">
    <source>
        <dbReference type="ARBA" id="ARBA00032010"/>
    </source>
</evidence>
<protein>
    <recommendedName>
        <fullName evidence="3">Mediator of RNA polymerase II transcription subunit 12</fullName>
    </recommendedName>
    <alternativeName>
        <fullName evidence="7">Mediator complex subunit 12</fullName>
    </alternativeName>
</protein>
<comment type="similarity">
    <text evidence="2">Belongs to the Mediator complex subunit 12 family.</text>
</comment>
<keyword evidence="4" id="KW-0805">Transcription regulation</keyword>
<reference evidence="11" key="1">
    <citation type="journal article" date="2015" name="BMC Genomics">
        <title>Draft genome of a commonly misdiagnosed multidrug resistant pathogen Candida auris.</title>
        <authorList>
            <person name="Chatterjee S."/>
            <person name="Alampalli S.V."/>
            <person name="Nageshan R.K."/>
            <person name="Chettiar S.T."/>
            <person name="Joshi S."/>
            <person name="Tatu U.S."/>
        </authorList>
    </citation>
    <scope>NUCLEOTIDE SEQUENCE [LARGE SCALE GENOMIC DNA]</scope>
    <source>
        <strain evidence="11">6684</strain>
    </source>
</reference>
<dbReference type="GO" id="GO:0006357">
    <property type="term" value="P:regulation of transcription by RNA polymerase II"/>
    <property type="evidence" value="ECO:0007669"/>
    <property type="project" value="InterPro"/>
</dbReference>
<evidence type="ECO:0000256" key="6">
    <source>
        <dbReference type="ARBA" id="ARBA00023242"/>
    </source>
</evidence>
<feature type="domain" description="Mediator complex subunit Med12" evidence="9">
    <location>
        <begin position="138"/>
        <end position="201"/>
    </location>
</feature>
<dbReference type="GO" id="GO:0003712">
    <property type="term" value="F:transcription coregulator activity"/>
    <property type="evidence" value="ECO:0007669"/>
    <property type="project" value="InterPro"/>
</dbReference>
<dbReference type="PANTHER" id="PTHR46567">
    <property type="entry name" value="MEDIATOR OF RNA POLYMERASE II TRANSCRIPTION SUBUNIT 12"/>
    <property type="match status" value="1"/>
</dbReference>
<comment type="subcellular location">
    <subcellularLocation>
        <location evidence="1">Nucleus</location>
    </subcellularLocation>
</comment>
<sequence length="1542" mass="176592">MTEAKPKSTKVAGGPRPSHPTTIKDSIMAMKYDMPRPATSVYPLDDKLSKKTYPDYCPWEDGEDLSQKLENLGYLNKGFFESSKVSNEYYSARNLIQETLFSSSQNCNKILRELSQHLTSSYKARDDSINTIRACSYAFRLPPRVTLTALKKDAWLKDLADPNVPLHIVSAKIPHGIRNKVLVDAMCSRNIPIPRAIWFTKCTLYSEIILMKKKSHVKNNSGSQSGIGQSVCSLQIIERRWLREWTQQVADYMLKFSREIGALTSHEAKTLYKERMDYLIAYVLAVYIEDLVDKPYFLSLVLRLLKEDHHVGSIKVSDLFELVKCEPEEEEDTVLRSLGGQSYDVGQILLALSLVKIFWKDIMLEDFLCKHLADALLLNYLIISKLPVNSKRVSRICVLSSQVKSESLSFIRGMIVELFLKKSDSFIIPSSWTVLGDVLLSIIRDSDVYSDETQRDVLERALVLMDFRNESLVVHSHDLCGERTTVTDMTQEAELSIERQYALFNRSSDDVLKLVEQLDRHKFKHTFPFSLLPSLSECRSSDGRNIRLYAVISWCVSSFRDMGLAKERILIVCNSIKAIITQQKGKNSTSIRNSLENDILECIFNLVEIPPTQLRFKNLYVLFNELYQLKVITISAYLRKLIASGIFYLSPKTSNLNEAEEVNEHAKLHLLLLKNLPVLNNRQCDRILKKWTENDLNFSEIFSNTTRMLREDNLDKILKNECEEFQHILRHIEGLSTGLQFLVINWFTSELKAFISKSSRLVHISPPIIARLYTLYASTCNLTAFFKVFVRFLLKNENKIIIFYMDTLYLLGKLILRHTGLLESLADGSVCATSTFSEILSLFLQAYKDLLSRESDMFDFRPLWILICRRLQRTPEQQHFQSSDPIKKGSYVYGFDQRATSMTLKSPVNDEDIHSADLTLHEVEMLASRDLMPLKEIELGDIVAEIKEECSCVVEIMKMNLLNAKVRALLELASFGPHEVSQLHLYKLLEHLRRLTLKSDPELVTHEFVKVLKDVLELKCEKRVSSLMTFVIAFEIVTIHSLFQLLDGFDSDILTLNVPQAKKIILLKLTSLDLGDYLLSVLLSLAFFEFKTKHHAILLKFIIDEHSRSKELSFIEEDSVYDLIVLEPKRTVDYMCGRLGKEKSCVILSTLLKVSPPVITIDDIGRLSDKINEFNLPMVQGMLSLLTSKDCDLKAVLDLIIKGSKSYLTVDNSYFGELFNLCHWNVRLEIFKQMENIFFNHLLSSMSSSSNIVYDARLSMLNDFFKKFRINSQEKIETSAAHFDELLKCLKYIVQKVDCSGKTTDKMGELLGEISTYLRIVIIRIETLTEVMLNSYSNSFEFLTLLVSLLNSEVISTTDERLRILLYDLLHTLRTSFMQQFMFRDNDDEVLNNAPSDNQVKLSKVSRTAPSIATDKVEQNDVKEKLAKAFAVLDIRDPVVVKHVGPEESFRYYADCASTLDEDELRSDGDVNILNQKNLFLCSKGHPSAFDSPFGEMHRHNVVRLPFAIKSFQLIENTGVGINDGCVNLALFRAYTTKENEP</sequence>
<comment type="caution">
    <text evidence="10">The sequence shown here is derived from an EMBL/GenBank/DDBJ whole genome shotgun (WGS) entry which is preliminary data.</text>
</comment>
<feature type="region of interest" description="Disordered" evidence="8">
    <location>
        <begin position="1"/>
        <end position="23"/>
    </location>
</feature>
<name>A0A0L0P6F1_CANAR</name>
<accession>A0A0L0P6F1</accession>
<dbReference type="VEuPathDB" id="FungiDB:CJI96_0004001"/>
<dbReference type="Pfam" id="PF09497">
    <property type="entry name" value="Med12"/>
    <property type="match status" value="1"/>
</dbReference>
<evidence type="ECO:0000313" key="11">
    <source>
        <dbReference type="Proteomes" id="UP000037122"/>
    </source>
</evidence>
<evidence type="ECO:0000256" key="3">
    <source>
        <dbReference type="ARBA" id="ARBA00019622"/>
    </source>
</evidence>
<keyword evidence="5" id="KW-0804">Transcription</keyword>
<dbReference type="PANTHER" id="PTHR46567:SF1">
    <property type="entry name" value="MEDIATOR OF RNA POLYMERASE II TRANSCRIPTION SUBUNIT 12"/>
    <property type="match status" value="1"/>
</dbReference>
<dbReference type="SMART" id="SM01281">
    <property type="entry name" value="Med12"/>
    <property type="match status" value="1"/>
</dbReference>
<dbReference type="VEuPathDB" id="FungiDB:CJJ07_000288"/>
<evidence type="ECO:0000256" key="8">
    <source>
        <dbReference type="SAM" id="MobiDB-lite"/>
    </source>
</evidence>
<dbReference type="VEuPathDB" id="FungiDB:CJI97_005294"/>
<evidence type="ECO:0000256" key="5">
    <source>
        <dbReference type="ARBA" id="ARBA00023163"/>
    </source>
</evidence>
<dbReference type="VEuPathDB" id="FungiDB:B9J08_005212"/>
<evidence type="ECO:0000256" key="2">
    <source>
        <dbReference type="ARBA" id="ARBA00010289"/>
    </source>
</evidence>
<evidence type="ECO:0000256" key="1">
    <source>
        <dbReference type="ARBA" id="ARBA00004123"/>
    </source>
</evidence>
<evidence type="ECO:0000256" key="4">
    <source>
        <dbReference type="ARBA" id="ARBA00023015"/>
    </source>
</evidence>
<organism evidence="10 11">
    <name type="scientific">Candidozyma auris</name>
    <name type="common">Yeast</name>
    <name type="synonym">Candida auris</name>
    <dbReference type="NCBI Taxonomy" id="498019"/>
    <lineage>
        <taxon>Eukaryota</taxon>
        <taxon>Fungi</taxon>
        <taxon>Dikarya</taxon>
        <taxon>Ascomycota</taxon>
        <taxon>Saccharomycotina</taxon>
        <taxon>Pichiomycetes</taxon>
        <taxon>Metschnikowiaceae</taxon>
        <taxon>Candidozyma</taxon>
    </lineage>
</organism>
<dbReference type="VEuPathDB" id="FungiDB:QG37_01429"/>
<dbReference type="VEuPathDB" id="FungiDB:CJJ09_004142"/>
<gene>
    <name evidence="10" type="ORF">QG37_01429</name>
</gene>
<dbReference type="Proteomes" id="UP000037122">
    <property type="component" value="Unassembled WGS sequence"/>
</dbReference>
<evidence type="ECO:0000313" key="10">
    <source>
        <dbReference type="EMBL" id="KNE01596.1"/>
    </source>
</evidence>